<reference evidence="3" key="1">
    <citation type="journal article" date="2017" name="Genome Biol.">
        <title>Comparative genomics reveals high biological diversity and specific adaptations in the industrially and medically important fungal genus Aspergillus.</title>
        <authorList>
            <person name="de Vries R.P."/>
            <person name="Riley R."/>
            <person name="Wiebenga A."/>
            <person name="Aguilar-Osorio G."/>
            <person name="Amillis S."/>
            <person name="Uchima C.A."/>
            <person name="Anderluh G."/>
            <person name="Asadollahi M."/>
            <person name="Askin M."/>
            <person name="Barry K."/>
            <person name="Battaglia E."/>
            <person name="Bayram O."/>
            <person name="Benocci T."/>
            <person name="Braus-Stromeyer S.A."/>
            <person name="Caldana C."/>
            <person name="Canovas D."/>
            <person name="Cerqueira G.C."/>
            <person name="Chen F."/>
            <person name="Chen W."/>
            <person name="Choi C."/>
            <person name="Clum A."/>
            <person name="Dos Santos R.A."/>
            <person name="Damasio A.R."/>
            <person name="Diallinas G."/>
            <person name="Emri T."/>
            <person name="Fekete E."/>
            <person name="Flipphi M."/>
            <person name="Freyberg S."/>
            <person name="Gallo A."/>
            <person name="Gournas C."/>
            <person name="Habgood R."/>
            <person name="Hainaut M."/>
            <person name="Harispe M.L."/>
            <person name="Henrissat B."/>
            <person name="Hilden K.S."/>
            <person name="Hope R."/>
            <person name="Hossain A."/>
            <person name="Karabika E."/>
            <person name="Karaffa L."/>
            <person name="Karanyi Z."/>
            <person name="Krasevec N."/>
            <person name="Kuo A."/>
            <person name="Kusch H."/>
            <person name="LaButti K."/>
            <person name="Lagendijk E.L."/>
            <person name="Lapidus A."/>
            <person name="Levasseur A."/>
            <person name="Lindquist E."/>
            <person name="Lipzen A."/>
            <person name="Logrieco A.F."/>
            <person name="MacCabe A."/>
            <person name="Maekelae M.R."/>
            <person name="Malavazi I."/>
            <person name="Melin P."/>
            <person name="Meyer V."/>
            <person name="Mielnichuk N."/>
            <person name="Miskei M."/>
            <person name="Molnar A.P."/>
            <person name="Mule G."/>
            <person name="Ngan C.Y."/>
            <person name="Orejas M."/>
            <person name="Orosz E."/>
            <person name="Ouedraogo J.P."/>
            <person name="Overkamp K.M."/>
            <person name="Park H.-S."/>
            <person name="Perrone G."/>
            <person name="Piumi F."/>
            <person name="Punt P.J."/>
            <person name="Ram A.F."/>
            <person name="Ramon A."/>
            <person name="Rauscher S."/>
            <person name="Record E."/>
            <person name="Riano-Pachon D.M."/>
            <person name="Robert V."/>
            <person name="Roehrig J."/>
            <person name="Ruller R."/>
            <person name="Salamov A."/>
            <person name="Salih N.S."/>
            <person name="Samson R.A."/>
            <person name="Sandor E."/>
            <person name="Sanguinetti M."/>
            <person name="Schuetze T."/>
            <person name="Sepcic K."/>
            <person name="Shelest E."/>
            <person name="Sherlock G."/>
            <person name="Sophianopoulou V."/>
            <person name="Squina F.M."/>
            <person name="Sun H."/>
            <person name="Susca A."/>
            <person name="Todd R.B."/>
            <person name="Tsang A."/>
            <person name="Unkles S.E."/>
            <person name="van de Wiele N."/>
            <person name="van Rossen-Uffink D."/>
            <person name="Oliveira J.V."/>
            <person name="Vesth T.C."/>
            <person name="Visser J."/>
            <person name="Yu J.-H."/>
            <person name="Zhou M."/>
            <person name="Andersen M.R."/>
            <person name="Archer D.B."/>
            <person name="Baker S.E."/>
            <person name="Benoit I."/>
            <person name="Brakhage A.A."/>
            <person name="Braus G.H."/>
            <person name="Fischer R."/>
            <person name="Frisvad J.C."/>
            <person name="Goldman G.H."/>
            <person name="Houbraken J."/>
            <person name="Oakley B."/>
            <person name="Pocsi I."/>
            <person name="Scazzocchio C."/>
            <person name="Seiboth B."/>
            <person name="vanKuyk P.A."/>
            <person name="Wortman J."/>
            <person name="Dyer P.S."/>
            <person name="Grigoriev I.V."/>
        </authorList>
    </citation>
    <scope>NUCLEOTIDE SEQUENCE [LARGE SCALE GENOMIC DNA]</scope>
    <source>
        <strain evidence="3">CBS 593.65</strain>
    </source>
</reference>
<accession>A0A1L9SYW2</accession>
<dbReference type="OrthoDB" id="10356089at2759"/>
<evidence type="ECO:0000313" key="2">
    <source>
        <dbReference type="EMBL" id="OJJ52368.1"/>
    </source>
</evidence>
<keyword evidence="3" id="KW-1185">Reference proteome</keyword>
<protein>
    <submittedName>
        <fullName evidence="2">Uncharacterized protein</fullName>
    </submittedName>
</protein>
<keyword evidence="1" id="KW-0732">Signal</keyword>
<evidence type="ECO:0000313" key="3">
    <source>
        <dbReference type="Proteomes" id="UP000184356"/>
    </source>
</evidence>
<dbReference type="RefSeq" id="XP_040696174.1">
    <property type="nucleotide sequence ID" value="XM_040850741.1"/>
</dbReference>
<dbReference type="GeneID" id="63766814"/>
<gene>
    <name evidence="2" type="ORF">ASPSYDRAFT_73821</name>
</gene>
<name>A0A1L9SYW2_9EURO</name>
<dbReference type="AlphaFoldDB" id="A0A1L9SYW2"/>
<dbReference type="VEuPathDB" id="FungiDB:ASPSYDRAFT_73821"/>
<proteinExistence type="predicted"/>
<dbReference type="EMBL" id="KV878602">
    <property type="protein sequence ID" value="OJJ52368.1"/>
    <property type="molecule type" value="Genomic_DNA"/>
</dbReference>
<sequence>MHFVSISALAVALATSAMAATPKFDVTPVEARVPGIIKSNDGYTCLDSDGGQNKTEKCGLFVSDGAGGLSSQNGFLAFNGENLTVVSQRPEFAWKGVELPSQIGTAVYGLTVYNGDKIIEGPAWTTVLGETISKPRKDFAIQHLIFKQSADGTFW</sequence>
<dbReference type="Proteomes" id="UP000184356">
    <property type="component" value="Unassembled WGS sequence"/>
</dbReference>
<feature type="chain" id="PRO_5013019009" evidence="1">
    <location>
        <begin position="20"/>
        <end position="155"/>
    </location>
</feature>
<evidence type="ECO:0000256" key="1">
    <source>
        <dbReference type="SAM" id="SignalP"/>
    </source>
</evidence>
<organism evidence="2 3">
    <name type="scientific">Aspergillus sydowii CBS 593.65</name>
    <dbReference type="NCBI Taxonomy" id="1036612"/>
    <lineage>
        <taxon>Eukaryota</taxon>
        <taxon>Fungi</taxon>
        <taxon>Dikarya</taxon>
        <taxon>Ascomycota</taxon>
        <taxon>Pezizomycotina</taxon>
        <taxon>Eurotiomycetes</taxon>
        <taxon>Eurotiomycetidae</taxon>
        <taxon>Eurotiales</taxon>
        <taxon>Aspergillaceae</taxon>
        <taxon>Aspergillus</taxon>
        <taxon>Aspergillus subgen. Nidulantes</taxon>
    </lineage>
</organism>
<feature type="signal peptide" evidence="1">
    <location>
        <begin position="1"/>
        <end position="19"/>
    </location>
</feature>